<dbReference type="InterPro" id="IPR014710">
    <property type="entry name" value="RmlC-like_jellyroll"/>
</dbReference>
<proteinExistence type="predicted"/>
<dbReference type="GO" id="GO:0043565">
    <property type="term" value="F:sequence-specific DNA binding"/>
    <property type="evidence" value="ECO:0007669"/>
    <property type="project" value="InterPro"/>
</dbReference>
<keyword evidence="1" id="KW-0805">Transcription regulation</keyword>
<dbReference type="AlphaFoldDB" id="G2T520"/>
<feature type="compositionally biased region" description="Basic and acidic residues" evidence="4">
    <location>
        <begin position="313"/>
        <end position="328"/>
    </location>
</feature>
<dbReference type="EMBL" id="CP003040">
    <property type="protein sequence ID" value="AEN98459.1"/>
    <property type="molecule type" value="Genomic_DNA"/>
</dbReference>
<evidence type="ECO:0000256" key="4">
    <source>
        <dbReference type="SAM" id="MobiDB-lite"/>
    </source>
</evidence>
<feature type="region of interest" description="Disordered" evidence="4">
    <location>
        <begin position="1"/>
        <end position="21"/>
    </location>
</feature>
<dbReference type="BioCyc" id="RHOM585394:G1H02-3332-MONOMER"/>
<dbReference type="eggNOG" id="COG2207">
    <property type="taxonomic scope" value="Bacteria"/>
</dbReference>
<dbReference type="SUPFAM" id="SSF51182">
    <property type="entry name" value="RmlC-like cupins"/>
    <property type="match status" value="1"/>
</dbReference>
<keyword evidence="3" id="KW-0804">Transcription</keyword>
<evidence type="ECO:0000313" key="6">
    <source>
        <dbReference type="EMBL" id="AEN98459.1"/>
    </source>
</evidence>
<dbReference type="InterPro" id="IPR011051">
    <property type="entry name" value="RmlC_Cupin_sf"/>
</dbReference>
<dbReference type="GO" id="GO:0003700">
    <property type="term" value="F:DNA-binding transcription factor activity"/>
    <property type="evidence" value="ECO:0007669"/>
    <property type="project" value="InterPro"/>
</dbReference>
<dbReference type="Pfam" id="PF12833">
    <property type="entry name" value="HTH_18"/>
    <property type="match status" value="1"/>
</dbReference>
<dbReference type="KEGG" id="rho:RHOM_16775"/>
<dbReference type="PROSITE" id="PS01124">
    <property type="entry name" value="HTH_ARAC_FAMILY_2"/>
    <property type="match status" value="1"/>
</dbReference>
<dbReference type="Gene3D" id="2.60.120.10">
    <property type="entry name" value="Jelly Rolls"/>
    <property type="match status" value="1"/>
</dbReference>
<evidence type="ECO:0000256" key="3">
    <source>
        <dbReference type="ARBA" id="ARBA00023163"/>
    </source>
</evidence>
<reference evidence="6 7" key="1">
    <citation type="journal article" date="2015" name="Genome Announc.">
        <title>Complete genome sequence of the human gut symbiont Roseburia hominis.</title>
        <authorList>
            <person name="Travis A.J."/>
            <person name="Kelly D."/>
            <person name="Flint H.J."/>
            <person name="Aminov R.I."/>
        </authorList>
    </citation>
    <scope>NUCLEOTIDE SEQUENCE [LARGE SCALE GENOMIC DNA]</scope>
    <source>
        <strain evidence="7">DSM 16839 / JCM 17582 / NCIMB 14029 / A2-183</strain>
    </source>
</reference>
<evidence type="ECO:0000256" key="2">
    <source>
        <dbReference type="ARBA" id="ARBA00023125"/>
    </source>
</evidence>
<feature type="region of interest" description="Disordered" evidence="4">
    <location>
        <begin position="285"/>
        <end position="328"/>
    </location>
</feature>
<sequence>MHVKTRREQEREGAGVQQGEHEIISDDGLMQLYFTQVDASNELLPAHWHEHLEMICMQHGAMTAYINETSYELQQGDILVVNPRDIHYTHVHGDGHYYLLQIPPEHLKRVSEDWRGLHFGEYVPYSEETASVNCRMSQKLEEMKCLQEQAADGTHLLFLAAVYKLLYLLYTKDAATVDHVLRHRSRRDFERIEQSMQYVKRNYTNPITLKETADELSLTPEYFCRLFKKYTGQTFLTYVNQIRLQYFHSDLLQTDESITYLMNKNGITNYKVFLRSFKEAYGMPPGQLRKKQREVRDAGAISARSASSSGNDSKTETERTSKPRTPDN</sequence>
<keyword evidence="2" id="KW-0238">DNA-binding</keyword>
<dbReference type="PANTHER" id="PTHR43280">
    <property type="entry name" value="ARAC-FAMILY TRANSCRIPTIONAL REGULATOR"/>
    <property type="match status" value="1"/>
</dbReference>
<organism evidence="6 7">
    <name type="scientific">Roseburia hominis (strain DSM 16839 / JCM 17582 / NCIMB 14029 / A2-183)</name>
    <dbReference type="NCBI Taxonomy" id="585394"/>
    <lineage>
        <taxon>Bacteria</taxon>
        <taxon>Bacillati</taxon>
        <taxon>Bacillota</taxon>
        <taxon>Clostridia</taxon>
        <taxon>Lachnospirales</taxon>
        <taxon>Lachnospiraceae</taxon>
        <taxon>Roseburia</taxon>
    </lineage>
</organism>
<dbReference type="SUPFAM" id="SSF46689">
    <property type="entry name" value="Homeodomain-like"/>
    <property type="match status" value="2"/>
</dbReference>
<dbReference type="HOGENOM" id="CLU_000445_88_3_9"/>
<dbReference type="SMART" id="SM00342">
    <property type="entry name" value="HTH_ARAC"/>
    <property type="match status" value="1"/>
</dbReference>
<dbReference type="InterPro" id="IPR003313">
    <property type="entry name" value="AraC-bd"/>
</dbReference>
<dbReference type="InterPro" id="IPR018060">
    <property type="entry name" value="HTH_AraC"/>
</dbReference>
<gene>
    <name evidence="6" type="ordered locus">RHOM_16775</name>
</gene>
<evidence type="ECO:0000313" key="7">
    <source>
        <dbReference type="Proteomes" id="UP000008178"/>
    </source>
</evidence>
<name>G2T520_ROSHA</name>
<keyword evidence="7" id="KW-1185">Reference proteome</keyword>
<dbReference type="InterPro" id="IPR009057">
    <property type="entry name" value="Homeodomain-like_sf"/>
</dbReference>
<dbReference type="Proteomes" id="UP000008178">
    <property type="component" value="Chromosome"/>
</dbReference>
<accession>G2T520</accession>
<dbReference type="STRING" id="585394.RHOM_16775"/>
<evidence type="ECO:0000256" key="1">
    <source>
        <dbReference type="ARBA" id="ARBA00023015"/>
    </source>
</evidence>
<dbReference type="Pfam" id="PF02311">
    <property type="entry name" value="AraC_binding"/>
    <property type="match status" value="1"/>
</dbReference>
<protein>
    <submittedName>
        <fullName evidence="6">Xylan 1,4-beta-xylosidase</fullName>
    </submittedName>
</protein>
<evidence type="ECO:0000259" key="5">
    <source>
        <dbReference type="PROSITE" id="PS01124"/>
    </source>
</evidence>
<feature type="compositionally biased region" description="Low complexity" evidence="4">
    <location>
        <begin position="298"/>
        <end position="312"/>
    </location>
</feature>
<dbReference type="Gene3D" id="1.10.10.60">
    <property type="entry name" value="Homeodomain-like"/>
    <property type="match status" value="2"/>
</dbReference>
<feature type="domain" description="HTH araC/xylS-type" evidence="5">
    <location>
        <begin position="193"/>
        <end position="291"/>
    </location>
</feature>
<dbReference type="PANTHER" id="PTHR43280:SF34">
    <property type="entry name" value="ARAC-FAMILY TRANSCRIPTIONAL REGULATOR"/>
    <property type="match status" value="1"/>
</dbReference>